<gene>
    <name evidence="4" type="primary">20211590</name>
    <name evidence="3" type="ORF">HELRODRAFT_190416</name>
</gene>
<reference evidence="3 5" key="2">
    <citation type="journal article" date="2013" name="Nature">
        <title>Insights into bilaterian evolution from three spiralian genomes.</title>
        <authorList>
            <person name="Simakov O."/>
            <person name="Marletaz F."/>
            <person name="Cho S.J."/>
            <person name="Edsinger-Gonzales E."/>
            <person name="Havlak P."/>
            <person name="Hellsten U."/>
            <person name="Kuo D.H."/>
            <person name="Larsson T."/>
            <person name="Lv J."/>
            <person name="Arendt D."/>
            <person name="Savage R."/>
            <person name="Osoegawa K."/>
            <person name="de Jong P."/>
            <person name="Grimwood J."/>
            <person name="Chapman J.A."/>
            <person name="Shapiro H."/>
            <person name="Aerts A."/>
            <person name="Otillar R.P."/>
            <person name="Terry A.Y."/>
            <person name="Boore J.L."/>
            <person name="Grigoriev I.V."/>
            <person name="Lindberg D.R."/>
            <person name="Seaver E.C."/>
            <person name="Weisblat D.A."/>
            <person name="Putnam N.H."/>
            <person name="Rokhsar D.S."/>
        </authorList>
    </citation>
    <scope>NUCLEOTIDE SEQUENCE</scope>
</reference>
<dbReference type="FunCoup" id="T1FRZ3">
    <property type="interactions" value="643"/>
</dbReference>
<evidence type="ECO:0000313" key="3">
    <source>
        <dbReference type="EMBL" id="ESO10222.1"/>
    </source>
</evidence>
<dbReference type="CTD" id="20211590"/>
<proteinExistence type="predicted"/>
<dbReference type="InterPro" id="IPR039751">
    <property type="entry name" value="HERPUD1/2"/>
</dbReference>
<keyword evidence="2" id="KW-1133">Transmembrane helix</keyword>
<accession>T1FRZ3</accession>
<feature type="transmembrane region" description="Helical" evidence="2">
    <location>
        <begin position="234"/>
        <end position="251"/>
    </location>
</feature>
<evidence type="ECO:0000256" key="2">
    <source>
        <dbReference type="SAM" id="Phobius"/>
    </source>
</evidence>
<dbReference type="GeneID" id="20211590"/>
<dbReference type="eggNOG" id="KOG4583">
    <property type="taxonomic scope" value="Eukaryota"/>
</dbReference>
<keyword evidence="2" id="KW-0472">Membrane</keyword>
<keyword evidence="5" id="KW-1185">Reference proteome</keyword>
<dbReference type="InParanoid" id="T1FRZ3"/>
<dbReference type="PANTHER" id="PTHR12943:SF27">
    <property type="entry name" value="HOMOCYSTEINE-INDUCED ENDOPLASMIC RETICULUM PROTEIN, ISOFORM A"/>
    <property type="match status" value="1"/>
</dbReference>
<dbReference type="OrthoDB" id="21589at2759"/>
<evidence type="ECO:0000313" key="4">
    <source>
        <dbReference type="EnsemblMetazoa" id="HelroP190416"/>
    </source>
</evidence>
<dbReference type="SUPFAM" id="SSF54236">
    <property type="entry name" value="Ubiquitin-like"/>
    <property type="match status" value="1"/>
</dbReference>
<protein>
    <recommendedName>
        <fullName evidence="6">Ubiquitin-like domain-containing protein</fullName>
    </recommendedName>
</protein>
<dbReference type="EMBL" id="KB095905">
    <property type="protein sequence ID" value="ESO10222.1"/>
    <property type="molecule type" value="Genomic_DNA"/>
</dbReference>
<feature type="transmembrane region" description="Helical" evidence="2">
    <location>
        <begin position="257"/>
        <end position="276"/>
    </location>
</feature>
<dbReference type="Gene3D" id="3.10.20.90">
    <property type="entry name" value="Phosphatidylinositol 3-kinase Catalytic Subunit, Chain A, domain 1"/>
    <property type="match status" value="1"/>
</dbReference>
<dbReference type="AlphaFoldDB" id="T1FRZ3"/>
<sequence length="366" mass="41621">MESVVPIVLRSPNLKFKEEIINCSSSWTVEKLKRHVATNLLKNVSRADSLKLIHCRKLLSDEEIVGSIFVNSANDKIVYAVMMSPEESHKAMHETNCSNEVHKNRPANNTTSSADHQGQNDSAPFTSFVPAVNDFESFMNMYQWHYQSHMWMQQQYLHYINQCFQYVQGSCQPNYSLQSHANFEGTQHVHPADEVQQPANPARQQAQVQRMNAQGGALMLEDDDDGRNRDWLDWAYVILRFSMLMCILYFYSTPTKFLTFILLSVLFLLLVWCFMYQTGLLDIPLGRAPAMNQQQNADLAQNANQNMENNGEDMNPVDHARQNAQPNNVLQQPANQQPGLLSLIVSLIVGFFTSLAPQVPPPINAN</sequence>
<feature type="region of interest" description="Disordered" evidence="1">
    <location>
        <begin position="100"/>
        <end position="122"/>
    </location>
</feature>
<dbReference type="STRING" id="6412.T1FRZ3"/>
<dbReference type="RefSeq" id="XP_009012036.1">
    <property type="nucleotide sequence ID" value="XM_009013788.1"/>
</dbReference>
<dbReference type="PANTHER" id="PTHR12943">
    <property type="entry name" value="HOMOCYSTEINE-RESPONSIVE ENDOPLASMIC RETICULUM-RESIDENT UNIQUITIN-LIKE DOMAIN HERPUD PROTEIN FAMILY MEMBER"/>
    <property type="match status" value="1"/>
</dbReference>
<dbReference type="InterPro" id="IPR029071">
    <property type="entry name" value="Ubiquitin-like_domsf"/>
</dbReference>
<dbReference type="GO" id="GO:0030968">
    <property type="term" value="P:endoplasmic reticulum unfolded protein response"/>
    <property type="evidence" value="ECO:0000318"/>
    <property type="project" value="GO_Central"/>
</dbReference>
<organism evidence="4 5">
    <name type="scientific">Helobdella robusta</name>
    <name type="common">Californian leech</name>
    <dbReference type="NCBI Taxonomy" id="6412"/>
    <lineage>
        <taxon>Eukaryota</taxon>
        <taxon>Metazoa</taxon>
        <taxon>Spiralia</taxon>
        <taxon>Lophotrochozoa</taxon>
        <taxon>Annelida</taxon>
        <taxon>Clitellata</taxon>
        <taxon>Hirudinea</taxon>
        <taxon>Rhynchobdellida</taxon>
        <taxon>Glossiphoniidae</taxon>
        <taxon>Helobdella</taxon>
    </lineage>
</organism>
<reference evidence="5" key="1">
    <citation type="submission" date="2012-12" db="EMBL/GenBank/DDBJ databases">
        <authorList>
            <person name="Hellsten U."/>
            <person name="Grimwood J."/>
            <person name="Chapman J.A."/>
            <person name="Shapiro H."/>
            <person name="Aerts A."/>
            <person name="Otillar R.P."/>
            <person name="Terry A.Y."/>
            <person name="Boore J.L."/>
            <person name="Simakov O."/>
            <person name="Marletaz F."/>
            <person name="Cho S.-J."/>
            <person name="Edsinger-Gonzales E."/>
            <person name="Havlak P."/>
            <person name="Kuo D.-H."/>
            <person name="Larsson T."/>
            <person name="Lv J."/>
            <person name="Arendt D."/>
            <person name="Savage R."/>
            <person name="Osoegawa K."/>
            <person name="de Jong P."/>
            <person name="Lindberg D.R."/>
            <person name="Seaver E.C."/>
            <person name="Weisblat D.A."/>
            <person name="Putnam N.H."/>
            <person name="Grigoriev I.V."/>
            <person name="Rokhsar D.S."/>
        </authorList>
    </citation>
    <scope>NUCLEOTIDE SEQUENCE</scope>
</reference>
<reference evidence="4" key="3">
    <citation type="submission" date="2015-06" db="UniProtKB">
        <authorList>
            <consortium name="EnsemblMetazoa"/>
        </authorList>
    </citation>
    <scope>IDENTIFICATION</scope>
</reference>
<evidence type="ECO:0008006" key="6">
    <source>
        <dbReference type="Google" id="ProtNLM"/>
    </source>
</evidence>
<dbReference type="EMBL" id="AMQM01002896">
    <property type="status" value="NOT_ANNOTATED_CDS"/>
    <property type="molecule type" value="Genomic_DNA"/>
</dbReference>
<evidence type="ECO:0000256" key="1">
    <source>
        <dbReference type="SAM" id="MobiDB-lite"/>
    </source>
</evidence>
<dbReference type="OMA" id="DQTINCC"/>
<evidence type="ECO:0000313" key="5">
    <source>
        <dbReference type="Proteomes" id="UP000015101"/>
    </source>
</evidence>
<feature type="compositionally biased region" description="Polar residues" evidence="1">
    <location>
        <begin position="106"/>
        <end position="122"/>
    </location>
</feature>
<dbReference type="EnsemblMetazoa" id="HelroT190416">
    <property type="protein sequence ID" value="HelroP190416"/>
    <property type="gene ID" value="HelroG190416"/>
</dbReference>
<name>T1FRZ3_HELRO</name>
<dbReference type="Proteomes" id="UP000015101">
    <property type="component" value="Unassembled WGS sequence"/>
</dbReference>
<dbReference type="KEGG" id="hro:HELRODRAFT_190416"/>
<keyword evidence="2" id="KW-0812">Transmembrane</keyword>
<dbReference type="HOGENOM" id="CLU_058243_0_0_1"/>